<dbReference type="SMART" id="SM00421">
    <property type="entry name" value="HTH_LUXR"/>
    <property type="match status" value="1"/>
</dbReference>
<evidence type="ECO:0000259" key="6">
    <source>
        <dbReference type="PROSITE" id="PS50043"/>
    </source>
</evidence>
<dbReference type="InterPro" id="IPR016032">
    <property type="entry name" value="Sig_transdc_resp-reg_C-effctor"/>
</dbReference>
<dbReference type="RefSeq" id="WP_180147010.1">
    <property type="nucleotide sequence ID" value="NZ_CAADHO010000016.1"/>
</dbReference>
<dbReference type="Gene3D" id="3.40.50.2300">
    <property type="match status" value="1"/>
</dbReference>
<feature type="domain" description="HTH luxR-type" evidence="6">
    <location>
        <begin position="151"/>
        <end position="216"/>
    </location>
</feature>
<protein>
    <submittedName>
        <fullName evidence="8">Transcription regulator luxr c-terminal</fullName>
    </submittedName>
</protein>
<dbReference type="EMBL" id="CAADHO010000016">
    <property type="protein sequence ID" value="VFQ47356.1"/>
    <property type="molecule type" value="Genomic_DNA"/>
</dbReference>
<evidence type="ECO:0000259" key="7">
    <source>
        <dbReference type="PROSITE" id="PS50110"/>
    </source>
</evidence>
<keyword evidence="4" id="KW-0804">Transcription</keyword>
<dbReference type="SMART" id="SM00448">
    <property type="entry name" value="REC"/>
    <property type="match status" value="1"/>
</dbReference>
<keyword evidence="1 5" id="KW-0597">Phosphoprotein</keyword>
<dbReference type="InterPro" id="IPR058245">
    <property type="entry name" value="NreC/VraR/RcsB-like_REC"/>
</dbReference>
<proteinExistence type="predicted"/>
<dbReference type="PANTHER" id="PTHR43214">
    <property type="entry name" value="TWO-COMPONENT RESPONSE REGULATOR"/>
    <property type="match status" value="1"/>
</dbReference>
<dbReference type="CDD" id="cd17535">
    <property type="entry name" value="REC_NarL-like"/>
    <property type="match status" value="1"/>
</dbReference>
<evidence type="ECO:0000313" key="9">
    <source>
        <dbReference type="Proteomes" id="UP000507962"/>
    </source>
</evidence>
<feature type="modified residue" description="4-aspartylphosphate" evidence="5">
    <location>
        <position position="57"/>
    </location>
</feature>
<dbReference type="AlphaFoldDB" id="A0A4U8YSK0"/>
<evidence type="ECO:0000256" key="3">
    <source>
        <dbReference type="ARBA" id="ARBA00023125"/>
    </source>
</evidence>
<name>A0A4U8YSK0_9BACT</name>
<keyword evidence="9" id="KW-1185">Reference proteome</keyword>
<dbReference type="InterPro" id="IPR039420">
    <property type="entry name" value="WalR-like"/>
</dbReference>
<accession>A0A4U8YSK0</accession>
<dbReference type="SUPFAM" id="SSF52172">
    <property type="entry name" value="CheY-like"/>
    <property type="match status" value="1"/>
</dbReference>
<evidence type="ECO:0000256" key="4">
    <source>
        <dbReference type="ARBA" id="ARBA00023163"/>
    </source>
</evidence>
<dbReference type="SUPFAM" id="SSF46894">
    <property type="entry name" value="C-terminal effector domain of the bipartite response regulators"/>
    <property type="match status" value="1"/>
</dbReference>
<dbReference type="PRINTS" id="PR00038">
    <property type="entry name" value="HTHLUXR"/>
</dbReference>
<dbReference type="PROSITE" id="PS50110">
    <property type="entry name" value="RESPONSE_REGULATORY"/>
    <property type="match status" value="1"/>
</dbReference>
<dbReference type="GO" id="GO:0000160">
    <property type="term" value="P:phosphorelay signal transduction system"/>
    <property type="evidence" value="ECO:0007669"/>
    <property type="project" value="InterPro"/>
</dbReference>
<sequence length="225" mass="25181">MSQTKHILIIDDHPLFREGLKTIVERDKRFKVVGEAGNGRQGLKMARQLKPDLSVVDISLPDINGVQVATEMRSYLPETKIMIVSMHSKIDYIAEAFQAGATGYVAKDSASDRLIQGIESVLKGEYFLDSSVSHQVVEKLMKFPVKDAKITDADYGSLTPREQEVMRLLAEGSTPKEIADKLCISPKTVENHRANIMKKLGIHSTMELVRYAARLGLIDVELWKE</sequence>
<evidence type="ECO:0000313" key="8">
    <source>
        <dbReference type="EMBL" id="VFQ47356.1"/>
    </source>
</evidence>
<dbReference type="CDD" id="cd06170">
    <property type="entry name" value="LuxR_C_like"/>
    <property type="match status" value="1"/>
</dbReference>
<dbReference type="PANTHER" id="PTHR43214:SF41">
    <property type="entry name" value="NITRATE_NITRITE RESPONSE REGULATOR PROTEIN NARP"/>
    <property type="match status" value="1"/>
</dbReference>
<reference evidence="8 9" key="1">
    <citation type="submission" date="2019-03" db="EMBL/GenBank/DDBJ databases">
        <authorList>
            <person name="Nijsse B."/>
        </authorList>
    </citation>
    <scope>NUCLEOTIDE SEQUENCE [LARGE SCALE GENOMIC DNA]</scope>
    <source>
        <strain evidence="8">Desulfoluna butyratoxydans MSL71</strain>
    </source>
</reference>
<keyword evidence="3" id="KW-0238">DNA-binding</keyword>
<organism evidence="8 9">
    <name type="scientific">Desulfoluna butyratoxydans</name>
    <dbReference type="NCBI Taxonomy" id="231438"/>
    <lineage>
        <taxon>Bacteria</taxon>
        <taxon>Pseudomonadati</taxon>
        <taxon>Thermodesulfobacteriota</taxon>
        <taxon>Desulfobacteria</taxon>
        <taxon>Desulfobacterales</taxon>
        <taxon>Desulfolunaceae</taxon>
        <taxon>Desulfoluna</taxon>
    </lineage>
</organism>
<dbReference type="Proteomes" id="UP000507962">
    <property type="component" value="Unassembled WGS sequence"/>
</dbReference>
<dbReference type="GO" id="GO:0003677">
    <property type="term" value="F:DNA binding"/>
    <property type="evidence" value="ECO:0007669"/>
    <property type="project" value="UniProtKB-KW"/>
</dbReference>
<evidence type="ECO:0000256" key="1">
    <source>
        <dbReference type="ARBA" id="ARBA00022553"/>
    </source>
</evidence>
<evidence type="ECO:0000256" key="5">
    <source>
        <dbReference type="PROSITE-ProRule" id="PRU00169"/>
    </source>
</evidence>
<dbReference type="GO" id="GO:0006355">
    <property type="term" value="P:regulation of DNA-templated transcription"/>
    <property type="evidence" value="ECO:0007669"/>
    <property type="project" value="InterPro"/>
</dbReference>
<evidence type="ECO:0000256" key="2">
    <source>
        <dbReference type="ARBA" id="ARBA00023015"/>
    </source>
</evidence>
<dbReference type="PROSITE" id="PS50043">
    <property type="entry name" value="HTH_LUXR_2"/>
    <property type="match status" value="1"/>
</dbReference>
<feature type="domain" description="Response regulatory" evidence="7">
    <location>
        <begin position="6"/>
        <end position="122"/>
    </location>
</feature>
<gene>
    <name evidence="8" type="ORF">MSL71_50550</name>
</gene>
<dbReference type="Pfam" id="PF00196">
    <property type="entry name" value="GerE"/>
    <property type="match status" value="1"/>
</dbReference>
<keyword evidence="2" id="KW-0805">Transcription regulation</keyword>
<dbReference type="InterPro" id="IPR001789">
    <property type="entry name" value="Sig_transdc_resp-reg_receiver"/>
</dbReference>
<dbReference type="InterPro" id="IPR011006">
    <property type="entry name" value="CheY-like_superfamily"/>
</dbReference>
<dbReference type="Pfam" id="PF00072">
    <property type="entry name" value="Response_reg"/>
    <property type="match status" value="1"/>
</dbReference>
<dbReference type="InterPro" id="IPR000792">
    <property type="entry name" value="Tscrpt_reg_LuxR_C"/>
</dbReference>